<comment type="caution">
    <text evidence="2">The sequence shown here is derived from an EMBL/GenBank/DDBJ whole genome shotgun (WGS) entry which is preliminary data.</text>
</comment>
<feature type="compositionally biased region" description="Basic and acidic residues" evidence="1">
    <location>
        <begin position="1"/>
        <end position="13"/>
    </location>
</feature>
<evidence type="ECO:0000256" key="1">
    <source>
        <dbReference type="SAM" id="MobiDB-lite"/>
    </source>
</evidence>
<feature type="region of interest" description="Disordered" evidence="1">
    <location>
        <begin position="1"/>
        <end position="21"/>
    </location>
</feature>
<organism evidence="2 3">
    <name type="scientific">Tetracentron sinense</name>
    <name type="common">Spur-leaf</name>
    <dbReference type="NCBI Taxonomy" id="13715"/>
    <lineage>
        <taxon>Eukaryota</taxon>
        <taxon>Viridiplantae</taxon>
        <taxon>Streptophyta</taxon>
        <taxon>Embryophyta</taxon>
        <taxon>Tracheophyta</taxon>
        <taxon>Spermatophyta</taxon>
        <taxon>Magnoliopsida</taxon>
        <taxon>Trochodendrales</taxon>
        <taxon>Trochodendraceae</taxon>
        <taxon>Tetracentron</taxon>
    </lineage>
</organism>
<sequence>MESDHPIHEDRNQQKPQKKKTLSPAFSLSLWTVSLVFNGDGIENKDFERFWTDLNLPLGKGLKREISDSFFSGDFRPEQCRPSLGMAILDVESCMILEEGEKSDEIGTLSPQNENIDLGDSTSNKATKKVNAPYVGMHFDSIEEARNIMKNMVDIMGFQFEFDLQTKLEDV</sequence>
<name>A0A834ZIF7_TETSI</name>
<evidence type="ECO:0000313" key="3">
    <source>
        <dbReference type="Proteomes" id="UP000655225"/>
    </source>
</evidence>
<dbReference type="EMBL" id="JABCRI010000004">
    <property type="protein sequence ID" value="KAF8408035.1"/>
    <property type="molecule type" value="Genomic_DNA"/>
</dbReference>
<accession>A0A834ZIF7</accession>
<dbReference type="AlphaFoldDB" id="A0A834ZIF7"/>
<reference evidence="2 3" key="1">
    <citation type="submission" date="2020-04" db="EMBL/GenBank/DDBJ databases">
        <title>Plant Genome Project.</title>
        <authorList>
            <person name="Zhang R.-G."/>
        </authorList>
    </citation>
    <scope>NUCLEOTIDE SEQUENCE [LARGE SCALE GENOMIC DNA]</scope>
    <source>
        <strain evidence="2">YNK0</strain>
        <tissue evidence="2">Leaf</tissue>
    </source>
</reference>
<dbReference type="Proteomes" id="UP000655225">
    <property type="component" value="Unassembled WGS sequence"/>
</dbReference>
<proteinExistence type="predicted"/>
<protein>
    <submittedName>
        <fullName evidence="2">Uncharacterized protein</fullName>
    </submittedName>
</protein>
<keyword evidence="3" id="KW-1185">Reference proteome</keyword>
<evidence type="ECO:0000313" key="2">
    <source>
        <dbReference type="EMBL" id="KAF8408035.1"/>
    </source>
</evidence>
<gene>
    <name evidence="2" type="ORF">HHK36_007175</name>
</gene>
<dbReference type="OrthoDB" id="1662481at2759"/>